<keyword evidence="4" id="KW-1185">Reference proteome</keyword>
<dbReference type="PANTHER" id="PTHR43245">
    <property type="entry name" value="BIFUNCTIONAL POLYMYXIN RESISTANCE PROTEIN ARNA"/>
    <property type="match status" value="1"/>
</dbReference>
<dbReference type="Proteomes" id="UP001268864">
    <property type="component" value="Unassembled WGS sequence"/>
</dbReference>
<dbReference type="CDD" id="cd08946">
    <property type="entry name" value="SDR_e"/>
    <property type="match status" value="1"/>
</dbReference>
<gene>
    <name evidence="3" type="ORF">NDI86_16275</name>
</gene>
<evidence type="ECO:0000313" key="3">
    <source>
        <dbReference type="EMBL" id="MDS0283685.1"/>
    </source>
</evidence>
<reference evidence="3 4" key="1">
    <citation type="submission" date="2022-06" db="EMBL/GenBank/DDBJ databases">
        <title>Halomicroarcula sp. a new haloarchaeum isolate from saline soil.</title>
        <authorList>
            <person name="Strakova D."/>
            <person name="Galisteo C."/>
            <person name="Sanchez-Porro C."/>
            <person name="Ventosa A."/>
        </authorList>
    </citation>
    <scope>NUCLEOTIDE SEQUENCE [LARGE SCALE GENOMIC DNA]</scope>
    <source>
        <strain evidence="3 4">S3CR25-11</strain>
    </source>
</reference>
<protein>
    <submittedName>
        <fullName evidence="3">NAD(P)-dependent oxidoreductase</fullName>
    </submittedName>
</protein>
<dbReference type="InterPro" id="IPR036291">
    <property type="entry name" value="NAD(P)-bd_dom_sf"/>
</dbReference>
<comment type="caution">
    <text evidence="3">The sequence shown here is derived from an EMBL/GenBank/DDBJ whole genome shotgun (WGS) entry which is preliminary data.</text>
</comment>
<sequence length="283" mass="30911">MDVLITGANGVVGSALAEHLGDDYDLTLLDIEDGEDTDVVADVRDYDAVRPHFDGRDAVVHLALTPGTGGPDDRSLGWSKAQRDNLEGLHNVTEAAVDAGLDSLVFASSNHAVGMVEVRNEPGVYHNDPAGEADSDEAVRAGHDEPHRPDSRYGLTKCYGEDLGRLAAEAHDIRCYALRIGSVRAPEYDHPYGDAEAGVEAGRWERGSEAYEEQAARMKGLWLSRRDCARLVACCLDDDSVEWDHFYGVSGNDRRWLDDLAYARETVGYEPLDNGEAWDGPPE</sequence>
<dbReference type="SUPFAM" id="SSF51735">
    <property type="entry name" value="NAD(P)-binding Rossmann-fold domains"/>
    <property type="match status" value="1"/>
</dbReference>
<name>A0ABU2FSE3_9EURY</name>
<feature type="compositionally biased region" description="Basic and acidic residues" evidence="1">
    <location>
        <begin position="137"/>
        <end position="147"/>
    </location>
</feature>
<dbReference type="EMBL" id="JAMQOS010000005">
    <property type="protein sequence ID" value="MDS0283685.1"/>
    <property type="molecule type" value="Genomic_DNA"/>
</dbReference>
<dbReference type="RefSeq" id="WP_310901516.1">
    <property type="nucleotide sequence ID" value="NZ_JAMQOS010000005.1"/>
</dbReference>
<dbReference type="Pfam" id="PF01370">
    <property type="entry name" value="Epimerase"/>
    <property type="match status" value="1"/>
</dbReference>
<evidence type="ECO:0000259" key="2">
    <source>
        <dbReference type="Pfam" id="PF01370"/>
    </source>
</evidence>
<accession>A0ABU2FSE3</accession>
<proteinExistence type="predicted"/>
<organism evidence="3 4">
    <name type="scientific">Haloarcula onubensis</name>
    <dbReference type="NCBI Taxonomy" id="2950539"/>
    <lineage>
        <taxon>Archaea</taxon>
        <taxon>Methanobacteriati</taxon>
        <taxon>Methanobacteriota</taxon>
        <taxon>Stenosarchaea group</taxon>
        <taxon>Halobacteria</taxon>
        <taxon>Halobacteriales</taxon>
        <taxon>Haloarculaceae</taxon>
        <taxon>Haloarcula</taxon>
    </lineage>
</organism>
<feature type="region of interest" description="Disordered" evidence="1">
    <location>
        <begin position="125"/>
        <end position="147"/>
    </location>
</feature>
<evidence type="ECO:0000313" key="4">
    <source>
        <dbReference type="Proteomes" id="UP001268864"/>
    </source>
</evidence>
<dbReference type="PANTHER" id="PTHR43245:SF55">
    <property type="entry name" value="NAD(P)-BINDING DOMAIN-CONTAINING PROTEIN"/>
    <property type="match status" value="1"/>
</dbReference>
<dbReference type="InterPro" id="IPR001509">
    <property type="entry name" value="Epimerase_deHydtase"/>
</dbReference>
<dbReference type="InterPro" id="IPR050177">
    <property type="entry name" value="Lipid_A_modif_metabolic_enz"/>
</dbReference>
<feature type="domain" description="NAD-dependent epimerase/dehydratase" evidence="2">
    <location>
        <begin position="3"/>
        <end position="187"/>
    </location>
</feature>
<evidence type="ECO:0000256" key="1">
    <source>
        <dbReference type="SAM" id="MobiDB-lite"/>
    </source>
</evidence>
<dbReference type="Gene3D" id="3.40.50.720">
    <property type="entry name" value="NAD(P)-binding Rossmann-like Domain"/>
    <property type="match status" value="1"/>
</dbReference>